<proteinExistence type="predicted"/>
<dbReference type="Proteomes" id="UP000249986">
    <property type="component" value="Unassembled WGS sequence"/>
</dbReference>
<reference evidence="1 2" key="1">
    <citation type="submission" date="2018-06" db="EMBL/GenBank/DDBJ databases">
        <authorList>
            <consortium name="Pathogen Informatics"/>
            <person name="Doyle S."/>
        </authorList>
    </citation>
    <scope>NUCLEOTIDE SEQUENCE [LARGE SCALE GENOMIC DNA]</scope>
    <source>
        <strain evidence="1 2">NCTC10719</strain>
    </source>
</reference>
<organism evidence="1 2">
    <name type="scientific">Clostridium perfringens</name>
    <dbReference type="NCBI Taxonomy" id="1502"/>
    <lineage>
        <taxon>Bacteria</taxon>
        <taxon>Bacillati</taxon>
        <taxon>Bacillota</taxon>
        <taxon>Clostridia</taxon>
        <taxon>Eubacteriales</taxon>
        <taxon>Clostridiaceae</taxon>
        <taxon>Clostridium</taxon>
    </lineage>
</organism>
<dbReference type="AlphaFoldDB" id="A0A2X2Y1L8"/>
<dbReference type="RefSeq" id="WP_111926088.1">
    <property type="nucleotide sequence ID" value="NZ_CATNYV010000004.1"/>
</dbReference>
<protein>
    <submittedName>
        <fullName evidence="1">Uncharacterized protein</fullName>
    </submittedName>
</protein>
<dbReference type="EMBL" id="UAWG01000001">
    <property type="protein sequence ID" value="SQB58044.1"/>
    <property type="molecule type" value="Genomic_DNA"/>
</dbReference>
<gene>
    <name evidence="1" type="ORF">NCTC10719_00641</name>
</gene>
<name>A0A2X2Y1L8_CLOPF</name>
<accession>A0A2X2Y1L8</accession>
<sequence length="82" mass="10212">MEKNLFLELESIDIELSRLTLKNLNKNEREYRKYLVSKIERVSKEIMIKGKKEEVLKLEYILRNFLFNYRIKEYLKYFNRAM</sequence>
<evidence type="ECO:0000313" key="2">
    <source>
        <dbReference type="Proteomes" id="UP000249986"/>
    </source>
</evidence>
<evidence type="ECO:0000313" key="1">
    <source>
        <dbReference type="EMBL" id="SQB58044.1"/>
    </source>
</evidence>